<evidence type="ECO:0000313" key="1">
    <source>
        <dbReference type="EMBL" id="KAF1969537.1"/>
    </source>
</evidence>
<sequence length="211" mass="23369">MPSASRALYTSVAASFTPGAFLPTADDASSLGNTQSTSPGTATNTIHLAYPLDSDEYIQAYKARQAGSMCVKDQSQLLQSTNKRRCISEQQKMNAHIAPSGEATSSFWRDKSACIKEQLLILQRQRLIWIEREGKSVQSAVCASKSIAVKLARAIQVKLPRELRDLVYQFYWQQFDEDDLIVALSNPARVDHDPDNNLNGDHLDILNAVLV</sequence>
<proteinExistence type="predicted"/>
<dbReference type="EMBL" id="ML976708">
    <property type="protein sequence ID" value="KAF1969537.1"/>
    <property type="molecule type" value="Genomic_DNA"/>
</dbReference>
<dbReference type="AlphaFoldDB" id="A0A6A5V898"/>
<dbReference type="OrthoDB" id="3763466at2759"/>
<reference evidence="1" key="1">
    <citation type="journal article" date="2020" name="Stud. Mycol.">
        <title>101 Dothideomycetes genomes: a test case for predicting lifestyles and emergence of pathogens.</title>
        <authorList>
            <person name="Haridas S."/>
            <person name="Albert R."/>
            <person name="Binder M."/>
            <person name="Bloem J."/>
            <person name="Labutti K."/>
            <person name="Salamov A."/>
            <person name="Andreopoulos B."/>
            <person name="Baker S."/>
            <person name="Barry K."/>
            <person name="Bills G."/>
            <person name="Bluhm B."/>
            <person name="Cannon C."/>
            <person name="Castanera R."/>
            <person name="Culley D."/>
            <person name="Daum C."/>
            <person name="Ezra D."/>
            <person name="Gonzalez J."/>
            <person name="Henrissat B."/>
            <person name="Kuo A."/>
            <person name="Liang C."/>
            <person name="Lipzen A."/>
            <person name="Lutzoni F."/>
            <person name="Magnuson J."/>
            <person name="Mondo S."/>
            <person name="Nolan M."/>
            <person name="Ohm R."/>
            <person name="Pangilinan J."/>
            <person name="Park H.-J."/>
            <person name="Ramirez L."/>
            <person name="Alfaro M."/>
            <person name="Sun H."/>
            <person name="Tritt A."/>
            <person name="Yoshinaga Y."/>
            <person name="Zwiers L.-H."/>
            <person name="Turgeon B."/>
            <person name="Goodwin S."/>
            <person name="Spatafora J."/>
            <person name="Crous P."/>
            <person name="Grigoriev I."/>
        </authorList>
    </citation>
    <scope>NUCLEOTIDE SEQUENCE</scope>
    <source>
        <strain evidence="1">CBS 107.79</strain>
    </source>
</reference>
<gene>
    <name evidence="1" type="ORF">BU23DRAFT_236738</name>
</gene>
<keyword evidence="2" id="KW-1185">Reference proteome</keyword>
<dbReference type="Proteomes" id="UP000800036">
    <property type="component" value="Unassembled WGS sequence"/>
</dbReference>
<name>A0A6A5V898_9PLEO</name>
<protein>
    <submittedName>
        <fullName evidence="1">Uncharacterized protein</fullName>
    </submittedName>
</protein>
<evidence type="ECO:0000313" key="2">
    <source>
        <dbReference type="Proteomes" id="UP000800036"/>
    </source>
</evidence>
<organism evidence="1 2">
    <name type="scientific">Bimuria novae-zelandiae CBS 107.79</name>
    <dbReference type="NCBI Taxonomy" id="1447943"/>
    <lineage>
        <taxon>Eukaryota</taxon>
        <taxon>Fungi</taxon>
        <taxon>Dikarya</taxon>
        <taxon>Ascomycota</taxon>
        <taxon>Pezizomycotina</taxon>
        <taxon>Dothideomycetes</taxon>
        <taxon>Pleosporomycetidae</taxon>
        <taxon>Pleosporales</taxon>
        <taxon>Massarineae</taxon>
        <taxon>Didymosphaeriaceae</taxon>
        <taxon>Bimuria</taxon>
    </lineage>
</organism>
<accession>A0A6A5V898</accession>